<feature type="region of interest" description="Disordered" evidence="1">
    <location>
        <begin position="1"/>
        <end position="37"/>
    </location>
</feature>
<dbReference type="EMBL" id="OA566181">
    <property type="protein sequence ID" value="CAD7198438.1"/>
    <property type="molecule type" value="Genomic_DNA"/>
</dbReference>
<evidence type="ECO:0000313" key="2">
    <source>
        <dbReference type="EMBL" id="CAD7198438.1"/>
    </source>
</evidence>
<sequence>MMRGSEPAFAWRESGKPFRKNPPSVHPTEIRTSISPSSSVELNTTSALANCATETFCNSPMASLVLTYSSQLTSDRQYLASSMSEPNPRVAAILVNSLLYGATIEHSRKNYTKVGITELTHMKRGEVRWIRCVENILSRPRLFYAVLGVHVVPEASGGA</sequence>
<organism evidence="2">
    <name type="scientific">Timema douglasi</name>
    <name type="common">Walking stick</name>
    <dbReference type="NCBI Taxonomy" id="61478"/>
    <lineage>
        <taxon>Eukaryota</taxon>
        <taxon>Metazoa</taxon>
        <taxon>Ecdysozoa</taxon>
        <taxon>Arthropoda</taxon>
        <taxon>Hexapoda</taxon>
        <taxon>Insecta</taxon>
        <taxon>Pterygota</taxon>
        <taxon>Neoptera</taxon>
        <taxon>Polyneoptera</taxon>
        <taxon>Phasmatodea</taxon>
        <taxon>Timematodea</taxon>
        <taxon>Timematoidea</taxon>
        <taxon>Timematidae</taxon>
        <taxon>Timema</taxon>
    </lineage>
</organism>
<protein>
    <submittedName>
        <fullName evidence="2">Uncharacterized protein</fullName>
    </submittedName>
</protein>
<reference evidence="2" key="1">
    <citation type="submission" date="2020-11" db="EMBL/GenBank/DDBJ databases">
        <authorList>
            <person name="Tran Van P."/>
        </authorList>
    </citation>
    <scope>NUCLEOTIDE SEQUENCE</scope>
</reference>
<name>A0A7R8VH11_TIMDO</name>
<gene>
    <name evidence="2" type="ORF">TDIB3V08_LOCUS4719</name>
</gene>
<dbReference type="AlphaFoldDB" id="A0A7R8VH11"/>
<evidence type="ECO:0000256" key="1">
    <source>
        <dbReference type="SAM" id="MobiDB-lite"/>
    </source>
</evidence>
<proteinExistence type="predicted"/>
<accession>A0A7R8VH11</accession>